<keyword evidence="1" id="KW-0677">Repeat</keyword>
<evidence type="ECO:0000256" key="3">
    <source>
        <dbReference type="ARBA" id="ARBA00022840"/>
    </source>
</evidence>
<protein>
    <submittedName>
        <fullName evidence="5">ABC transporter ATP-binding protein</fullName>
    </submittedName>
</protein>
<evidence type="ECO:0000259" key="4">
    <source>
        <dbReference type="PROSITE" id="PS50893"/>
    </source>
</evidence>
<dbReference type="Proteomes" id="UP000222460">
    <property type="component" value="Unassembled WGS sequence"/>
</dbReference>
<evidence type="ECO:0000256" key="2">
    <source>
        <dbReference type="ARBA" id="ARBA00022741"/>
    </source>
</evidence>
<proteinExistence type="predicted"/>
<keyword evidence="3 5" id="KW-0067">ATP-binding</keyword>
<organism evidence="5 6">
    <name type="scientific">Pseudomonas putida</name>
    <name type="common">Arthrobacter siderocapsulatus</name>
    <dbReference type="NCBI Taxonomy" id="303"/>
    <lineage>
        <taxon>Bacteria</taxon>
        <taxon>Pseudomonadati</taxon>
        <taxon>Pseudomonadota</taxon>
        <taxon>Gammaproteobacteria</taxon>
        <taxon>Pseudomonadales</taxon>
        <taxon>Pseudomonadaceae</taxon>
        <taxon>Pseudomonas</taxon>
    </lineage>
</organism>
<accession>A0A2C5W2H7</accession>
<dbReference type="RefSeq" id="WP_098964159.1">
    <property type="nucleotide sequence ID" value="NZ_PDKZ01000002.1"/>
</dbReference>
<keyword evidence="2" id="KW-0547">Nucleotide-binding</keyword>
<evidence type="ECO:0000313" key="5">
    <source>
        <dbReference type="EMBL" id="PHH39146.1"/>
    </source>
</evidence>
<dbReference type="GO" id="GO:0005524">
    <property type="term" value="F:ATP binding"/>
    <property type="evidence" value="ECO:0007669"/>
    <property type="project" value="UniProtKB-KW"/>
</dbReference>
<dbReference type="PROSITE" id="PS50893">
    <property type="entry name" value="ABC_TRANSPORTER_2"/>
    <property type="match status" value="2"/>
</dbReference>
<dbReference type="FunFam" id="3.40.50.300:FF:001320">
    <property type="entry name" value="Heme ABC transporter ATP-binding protein"/>
    <property type="match status" value="1"/>
</dbReference>
<dbReference type="InterPro" id="IPR003593">
    <property type="entry name" value="AAA+_ATPase"/>
</dbReference>
<reference evidence="6" key="1">
    <citation type="submission" date="2017-10" db="EMBL/GenBank/DDBJ databases">
        <title>FDA dAtabase for Regulatory Grade micrObial Sequences (FDA-ARGOS): Supporting development and validation of Infectious Disease Dx tests.</title>
        <authorList>
            <person name="Goldberg B."/>
            <person name="Campos J."/>
            <person name="Tallon L."/>
            <person name="Sadzewicz L."/>
            <person name="Ott S."/>
            <person name="Zhao X."/>
            <person name="Nagaraj S."/>
            <person name="Vavikolanu K."/>
            <person name="Aluvathingal J."/>
            <person name="Nadendla S."/>
            <person name="Geyer C."/>
            <person name="Sichtig H."/>
        </authorList>
    </citation>
    <scope>NUCLEOTIDE SEQUENCE [LARGE SCALE GENOMIC DNA]</scope>
    <source>
        <strain evidence="6">FDAARGOS_376</strain>
    </source>
</reference>
<dbReference type="EMBL" id="PDKZ01000002">
    <property type="protein sequence ID" value="PHH39146.1"/>
    <property type="molecule type" value="Genomic_DNA"/>
</dbReference>
<evidence type="ECO:0000256" key="1">
    <source>
        <dbReference type="ARBA" id="ARBA00022737"/>
    </source>
</evidence>
<dbReference type="PROSITE" id="PS00211">
    <property type="entry name" value="ABC_TRANSPORTER_1"/>
    <property type="match status" value="1"/>
</dbReference>
<name>A0A2C5W2H7_PSEPU</name>
<dbReference type="InterPro" id="IPR050611">
    <property type="entry name" value="ABCF"/>
</dbReference>
<dbReference type="SMART" id="SM00382">
    <property type="entry name" value="AAA"/>
    <property type="match status" value="2"/>
</dbReference>
<comment type="caution">
    <text evidence="5">The sequence shown here is derived from an EMBL/GenBank/DDBJ whole genome shotgun (WGS) entry which is preliminary data.</text>
</comment>
<sequence>MTHVSRTPALVSLNQTSFQFANGETIFNDLNLQFDHTHTAIVGRNGVGKSVLAKLIAGHLQPTAGSVTCSVPLAYVAQTFTADARQTVADATGTAAALRALQRLQSGEAAAEDFDILGERWDLPERLRQSLDNAGLPDIAPTDLTQPLSGGQQARLALIRAFLSPARLLVLDEPTNHLDGHGRDWLMSELERWRGGLIVVSHDRQLLERMQRIVELTPLGVTVYGGNFSAYQQQRQIHQAAAQAALDQSRTERRREQQRLQNEHDTIQRHAARSLRNAKTANVSGFERAGLKGAARQIMGQVRHGHQQRKSELDAQVRDAYAKVLPDDVVLMNLPGSAVPAARKVCTLIDACVPWLPAQLFNIALSGPVRVAVNGPNGCGKSTLLRMLAGQLHPASGECITHVPVAYLDQHLKLLDDRLSVIEQLLALQSPLSESALRGHLAHLQLDVQRVTRPSASLSGGERLKAALAVALWGKTPAQLLLLDEPSNHLDLASVQAFEQALQTFPGAIVAVSHDTEFLQALKPTHHLDWHATEWRLQPTN</sequence>
<dbReference type="InterPro" id="IPR027417">
    <property type="entry name" value="P-loop_NTPase"/>
</dbReference>
<feature type="domain" description="ABC transporter" evidence="4">
    <location>
        <begin position="343"/>
        <end position="540"/>
    </location>
</feature>
<dbReference type="SUPFAM" id="SSF52540">
    <property type="entry name" value="P-loop containing nucleoside triphosphate hydrolases"/>
    <property type="match status" value="2"/>
</dbReference>
<evidence type="ECO:0000313" key="6">
    <source>
        <dbReference type="Proteomes" id="UP000222460"/>
    </source>
</evidence>
<dbReference type="Gene3D" id="3.40.50.300">
    <property type="entry name" value="P-loop containing nucleotide triphosphate hydrolases"/>
    <property type="match status" value="2"/>
</dbReference>
<dbReference type="GO" id="GO:0016887">
    <property type="term" value="F:ATP hydrolysis activity"/>
    <property type="evidence" value="ECO:0007669"/>
    <property type="project" value="InterPro"/>
</dbReference>
<dbReference type="PANTHER" id="PTHR19211:SF6">
    <property type="entry name" value="BLL7188 PROTEIN"/>
    <property type="match status" value="1"/>
</dbReference>
<dbReference type="PANTHER" id="PTHR19211">
    <property type="entry name" value="ATP-BINDING TRANSPORT PROTEIN-RELATED"/>
    <property type="match status" value="1"/>
</dbReference>
<feature type="domain" description="ABC transporter" evidence="4">
    <location>
        <begin position="11"/>
        <end position="244"/>
    </location>
</feature>
<gene>
    <name evidence="5" type="ORF">CRX57_02835</name>
</gene>
<dbReference type="CDD" id="cd03221">
    <property type="entry name" value="ABCF_EF-3"/>
    <property type="match status" value="2"/>
</dbReference>
<dbReference type="Pfam" id="PF00005">
    <property type="entry name" value="ABC_tran"/>
    <property type="match status" value="2"/>
</dbReference>
<dbReference type="InterPro" id="IPR017871">
    <property type="entry name" value="ABC_transporter-like_CS"/>
</dbReference>
<dbReference type="AlphaFoldDB" id="A0A2C5W2H7"/>
<dbReference type="InterPro" id="IPR003439">
    <property type="entry name" value="ABC_transporter-like_ATP-bd"/>
</dbReference>